<dbReference type="InterPro" id="IPR016024">
    <property type="entry name" value="ARM-type_fold"/>
</dbReference>
<dbReference type="Proteomes" id="UP000053766">
    <property type="component" value="Unassembled WGS sequence"/>
</dbReference>
<sequence>MEALSSSSPQNADISVSDSLERIYLRLAMIDSDEQLQKFTDIYLIRLIETANSNGKVFEKIKEILSHYNRRVKTNASIAFPVNDLLSMNLSLVYLRFAVANFCEKEHMDILPSLIDVISVKSSQWSQCAELLGLSVRAFMIIGQKERHTWPSFSLSADMQLVFIRFFHCIIAFHADQPNVVKNTCEALKRGENLLIPALTPEEYIMVAEKILVKVDSIVQLKLCILKVLVSGMFQHASVFSILVIASADDIDDQQCVEDRIIVDELMAIYLGHTTSTIRMIGKNSSVSPANYSMKQKILLYLTRSLVAPVAYMNNIKICLDGLGSTSKKLLIACLHFLVTVIEKMPVTAQKNFSSLLFERVKHVRDSAKDELAVSLAYRCMGILGKREPAIIVAQVNTIASAFSSIAQAPNDVSYAVVDCLTEWLYGVRKLNNPSFMKSLKDIIEEYISHVNLSLLSLKNHFGI</sequence>
<evidence type="ECO:0000313" key="3">
    <source>
        <dbReference type="Proteomes" id="UP000053766"/>
    </source>
</evidence>
<name>A0A0D8XQA5_DICVI</name>
<proteinExistence type="predicted"/>
<keyword evidence="3" id="KW-1185">Reference proteome</keyword>
<dbReference type="Pfam" id="PF13001">
    <property type="entry name" value="ECM29_N"/>
    <property type="match status" value="1"/>
</dbReference>
<dbReference type="InterPro" id="IPR024372">
    <property type="entry name" value="Ecm29_N"/>
</dbReference>
<dbReference type="AlphaFoldDB" id="A0A0D8XQA5"/>
<organism evidence="2 3">
    <name type="scientific">Dictyocaulus viviparus</name>
    <name type="common">Bovine lungworm</name>
    <dbReference type="NCBI Taxonomy" id="29172"/>
    <lineage>
        <taxon>Eukaryota</taxon>
        <taxon>Metazoa</taxon>
        <taxon>Ecdysozoa</taxon>
        <taxon>Nematoda</taxon>
        <taxon>Chromadorea</taxon>
        <taxon>Rhabditida</taxon>
        <taxon>Rhabditina</taxon>
        <taxon>Rhabditomorpha</taxon>
        <taxon>Strongyloidea</taxon>
        <taxon>Metastrongylidae</taxon>
        <taxon>Dictyocaulus</taxon>
    </lineage>
</organism>
<gene>
    <name evidence="2" type="ORF">DICVIV_09421</name>
</gene>
<accession>A0A0D8XQA5</accession>
<dbReference type="OrthoDB" id="16066at2759"/>
<reference evidence="2 3" key="1">
    <citation type="submission" date="2013-11" db="EMBL/GenBank/DDBJ databases">
        <title>Draft genome of the bovine lungworm Dictyocaulus viviparus.</title>
        <authorList>
            <person name="Mitreva M."/>
        </authorList>
    </citation>
    <scope>NUCLEOTIDE SEQUENCE [LARGE SCALE GENOMIC DNA]</scope>
    <source>
        <strain evidence="2 3">HannoverDv2000</strain>
    </source>
</reference>
<evidence type="ECO:0000313" key="2">
    <source>
        <dbReference type="EMBL" id="KJH44556.1"/>
    </source>
</evidence>
<evidence type="ECO:0000259" key="1">
    <source>
        <dbReference type="Pfam" id="PF13001"/>
    </source>
</evidence>
<protein>
    <recommendedName>
        <fullName evidence="1">Proteasome component Ecm29 N-terminal domain-containing protein</fullName>
    </recommendedName>
</protein>
<dbReference type="GO" id="GO:0043248">
    <property type="term" value="P:proteasome assembly"/>
    <property type="evidence" value="ECO:0007669"/>
    <property type="project" value="InterPro"/>
</dbReference>
<dbReference type="STRING" id="29172.A0A0D8XQA5"/>
<feature type="domain" description="Proteasome component Ecm29 N-terminal" evidence="1">
    <location>
        <begin position="20"/>
        <end position="449"/>
    </location>
</feature>
<dbReference type="SUPFAM" id="SSF48371">
    <property type="entry name" value="ARM repeat"/>
    <property type="match status" value="1"/>
</dbReference>
<dbReference type="GO" id="GO:0060090">
    <property type="term" value="F:molecular adaptor activity"/>
    <property type="evidence" value="ECO:0007669"/>
    <property type="project" value="InterPro"/>
</dbReference>
<reference evidence="3" key="2">
    <citation type="journal article" date="2016" name="Sci. Rep.">
        <title>Dictyocaulus viviparus genome, variome and transcriptome elucidate lungworm biology and support future intervention.</title>
        <authorList>
            <person name="McNulty S.N."/>
            <person name="Strube C."/>
            <person name="Rosa B.A."/>
            <person name="Martin J.C."/>
            <person name="Tyagi R."/>
            <person name="Choi Y.J."/>
            <person name="Wang Q."/>
            <person name="Hallsworth Pepin K."/>
            <person name="Zhang X."/>
            <person name="Ozersky P."/>
            <person name="Wilson R.K."/>
            <person name="Sternberg P.W."/>
            <person name="Gasser R.B."/>
            <person name="Mitreva M."/>
        </authorList>
    </citation>
    <scope>NUCLEOTIDE SEQUENCE [LARGE SCALE GENOMIC DNA]</scope>
    <source>
        <strain evidence="3">HannoverDv2000</strain>
    </source>
</reference>
<dbReference type="EMBL" id="KN716464">
    <property type="protein sequence ID" value="KJH44556.1"/>
    <property type="molecule type" value="Genomic_DNA"/>
</dbReference>